<protein>
    <recommendedName>
        <fullName evidence="2">Spondin domain-containing protein</fullName>
    </recommendedName>
</protein>
<evidence type="ECO:0000256" key="1">
    <source>
        <dbReference type="SAM" id="SignalP"/>
    </source>
</evidence>
<dbReference type="AlphaFoldDB" id="A0A4U1B5N7"/>
<accession>A0A4U1B5N7</accession>
<keyword evidence="4" id="KW-1185">Reference proteome</keyword>
<comment type="caution">
    <text evidence="3">The sequence shown here is derived from an EMBL/GenBank/DDBJ whole genome shotgun (WGS) entry which is preliminary data.</text>
</comment>
<dbReference type="Gene3D" id="2.60.40.2130">
    <property type="entry name" value="F-spondin domain"/>
    <property type="match status" value="1"/>
</dbReference>
<dbReference type="Proteomes" id="UP000307999">
    <property type="component" value="Unassembled WGS sequence"/>
</dbReference>
<dbReference type="Pfam" id="PF06468">
    <property type="entry name" value="Spond_N"/>
    <property type="match status" value="1"/>
</dbReference>
<organism evidence="3 4">
    <name type="scientific">Thalassotalea mangrovi</name>
    <dbReference type="NCBI Taxonomy" id="2572245"/>
    <lineage>
        <taxon>Bacteria</taxon>
        <taxon>Pseudomonadati</taxon>
        <taxon>Pseudomonadota</taxon>
        <taxon>Gammaproteobacteria</taxon>
        <taxon>Alteromonadales</taxon>
        <taxon>Colwelliaceae</taxon>
        <taxon>Thalassotalea</taxon>
    </lineage>
</organism>
<feature type="signal peptide" evidence="1">
    <location>
        <begin position="1"/>
        <end position="20"/>
    </location>
</feature>
<gene>
    <name evidence="3" type="ORF">E8M12_07375</name>
</gene>
<dbReference type="InterPro" id="IPR038678">
    <property type="entry name" value="Spondin_N_sf"/>
</dbReference>
<sequence length="231" mass="24065">MKMKWMAALAPLVVASNAWSQNLQITITNLTQGTYFTPLLIAAHSSDAVMFRVGQYASPELQAIAEVGDISSMGTLLTSVSANMVENPADGLLAPGESIATTLENLEGNDYLSLASMLLPTNDGFVGLDSWMIPTEPGTYTINLNAYDAGTEANDEIVNGAGAPGEPGIPVAPGMDAGIGGTGVTSTEDNTLVHIHRGNLGDDDPNGGKSDLDNTVHRWLNPVAVVTIVVN</sequence>
<keyword evidence="1" id="KW-0732">Signal</keyword>
<dbReference type="InterPro" id="IPR009465">
    <property type="entry name" value="Spondin_N"/>
</dbReference>
<dbReference type="EMBL" id="SWDB01000014">
    <property type="protein sequence ID" value="TKB45774.1"/>
    <property type="molecule type" value="Genomic_DNA"/>
</dbReference>
<evidence type="ECO:0000259" key="2">
    <source>
        <dbReference type="Pfam" id="PF06468"/>
    </source>
</evidence>
<reference evidence="3 4" key="1">
    <citation type="submission" date="2019-04" db="EMBL/GenBank/DDBJ databases">
        <title>Thalassotalea guangxiensis sp. nov., isolated from sediment of the coastal wetland.</title>
        <authorList>
            <person name="Zheng S."/>
            <person name="Zhang D."/>
        </authorList>
    </citation>
    <scope>NUCLEOTIDE SEQUENCE [LARGE SCALE GENOMIC DNA]</scope>
    <source>
        <strain evidence="3 4">ZS-4</strain>
    </source>
</reference>
<dbReference type="OrthoDB" id="264824at2"/>
<name>A0A4U1B5N7_9GAMM</name>
<feature type="domain" description="Spondin" evidence="2">
    <location>
        <begin position="32"/>
        <end position="153"/>
    </location>
</feature>
<dbReference type="NCBIfam" id="NF038123">
    <property type="entry name" value="NF038123_dom"/>
    <property type="match status" value="1"/>
</dbReference>
<evidence type="ECO:0000313" key="4">
    <source>
        <dbReference type="Proteomes" id="UP000307999"/>
    </source>
</evidence>
<evidence type="ECO:0000313" key="3">
    <source>
        <dbReference type="EMBL" id="TKB45774.1"/>
    </source>
</evidence>
<proteinExistence type="predicted"/>
<feature type="chain" id="PRO_5020646163" description="Spondin domain-containing protein" evidence="1">
    <location>
        <begin position="21"/>
        <end position="231"/>
    </location>
</feature>